<comment type="similarity">
    <text evidence="1">Belongs to the PhzF family.</text>
</comment>
<dbReference type="InterPro" id="IPR003719">
    <property type="entry name" value="Phenazine_PhzF-like"/>
</dbReference>
<evidence type="ECO:0000256" key="2">
    <source>
        <dbReference type="PIRSR" id="PIRSR016184-1"/>
    </source>
</evidence>
<feature type="active site" evidence="2">
    <location>
        <position position="46"/>
    </location>
</feature>
<protein>
    <submittedName>
        <fullName evidence="3">Trans-2,3-dihydro-3-hydroxyanthranilate isomerase</fullName>
    </submittedName>
</protein>
<evidence type="ECO:0000256" key="1">
    <source>
        <dbReference type="ARBA" id="ARBA00008270"/>
    </source>
</evidence>
<gene>
    <name evidence="3" type="ORF">SAMN02982931_03027</name>
</gene>
<name>A0A1G6D5R2_9HYPH</name>
<dbReference type="RefSeq" id="WP_090877416.1">
    <property type="nucleotide sequence ID" value="NZ_FMXQ01000006.1"/>
</dbReference>
<evidence type="ECO:0000313" key="3">
    <source>
        <dbReference type="EMBL" id="SDB40245.1"/>
    </source>
</evidence>
<dbReference type="Gene3D" id="3.10.310.10">
    <property type="entry name" value="Diaminopimelate Epimerase, Chain A, domain 1"/>
    <property type="match status" value="2"/>
</dbReference>
<accession>A0A1G6D5R2</accession>
<dbReference type="Proteomes" id="UP000199071">
    <property type="component" value="Unassembled WGS sequence"/>
</dbReference>
<dbReference type="SUPFAM" id="SSF54506">
    <property type="entry name" value="Diaminopimelate epimerase-like"/>
    <property type="match status" value="1"/>
</dbReference>
<dbReference type="GO" id="GO:0005737">
    <property type="term" value="C:cytoplasm"/>
    <property type="evidence" value="ECO:0007669"/>
    <property type="project" value="TreeGrafter"/>
</dbReference>
<reference evidence="3 4" key="1">
    <citation type="submission" date="2016-10" db="EMBL/GenBank/DDBJ databases">
        <authorList>
            <person name="de Groot N.N."/>
        </authorList>
    </citation>
    <scope>NUCLEOTIDE SEQUENCE [LARGE SCALE GENOMIC DNA]</scope>
    <source>
        <strain evidence="3 4">ATCC 35022</strain>
    </source>
</reference>
<keyword evidence="3" id="KW-0413">Isomerase</keyword>
<dbReference type="OrthoDB" id="9788221at2"/>
<organism evidence="3 4">
    <name type="scientific">Bauldia litoralis</name>
    <dbReference type="NCBI Taxonomy" id="665467"/>
    <lineage>
        <taxon>Bacteria</taxon>
        <taxon>Pseudomonadati</taxon>
        <taxon>Pseudomonadota</taxon>
        <taxon>Alphaproteobacteria</taxon>
        <taxon>Hyphomicrobiales</taxon>
        <taxon>Kaistiaceae</taxon>
        <taxon>Bauldia</taxon>
    </lineage>
</organism>
<dbReference type="STRING" id="665467.SAMN02982931_03027"/>
<proteinExistence type="inferred from homology"/>
<dbReference type="PANTHER" id="PTHR13774:SF32">
    <property type="entry name" value="ANTISENSE-ENHANCING SEQUENCE 1"/>
    <property type="match status" value="1"/>
</dbReference>
<keyword evidence="4" id="KW-1185">Reference proteome</keyword>
<dbReference type="AlphaFoldDB" id="A0A1G6D5R2"/>
<dbReference type="EMBL" id="FMXQ01000006">
    <property type="protein sequence ID" value="SDB40245.1"/>
    <property type="molecule type" value="Genomic_DNA"/>
</dbReference>
<sequence length="302" mass="32210">MPRRFAILDVFTDRPLAGNGLAVVLDSEGLDDARMQAIAREFNLSETVFVLPPENPAHAAAIRIFTPRSELPFAGHPTVGTAIQLALEAADANHNKHEMMLVLEEKIGAVRCGVSLKGEAAGHAMFDLPRLPTAIKDPPERDLIAGALNLSPSDVGFENHVPSAFEAGVPYCFVPVRDLDAIARAQPQMRQFGSVFTGPHAFAFVYTRETLGTDRHFHARMFAPLSGIAEDPATGSAVAALAGVIARFDQPPGGSHRYTIEQGYEMGRPSLIGLEIDMHDAAVDGARISGDAIVVAQGTLSA</sequence>
<dbReference type="GO" id="GO:0016853">
    <property type="term" value="F:isomerase activity"/>
    <property type="evidence" value="ECO:0007669"/>
    <property type="project" value="UniProtKB-KW"/>
</dbReference>
<dbReference type="PANTHER" id="PTHR13774">
    <property type="entry name" value="PHENAZINE BIOSYNTHESIS PROTEIN"/>
    <property type="match status" value="1"/>
</dbReference>
<dbReference type="PIRSF" id="PIRSF016184">
    <property type="entry name" value="PhzC_PhzF"/>
    <property type="match status" value="1"/>
</dbReference>
<evidence type="ECO:0000313" key="4">
    <source>
        <dbReference type="Proteomes" id="UP000199071"/>
    </source>
</evidence>
<dbReference type="NCBIfam" id="TIGR00654">
    <property type="entry name" value="PhzF_family"/>
    <property type="match status" value="1"/>
</dbReference>
<dbReference type="Pfam" id="PF02567">
    <property type="entry name" value="PhzC-PhzF"/>
    <property type="match status" value="1"/>
</dbReference>